<gene>
    <name evidence="1" type="ORF">TVAG_097040</name>
</gene>
<accession>A2GMZ8</accession>
<dbReference type="EMBL" id="DS117566">
    <property type="protein sequence ID" value="EAX81469.1"/>
    <property type="molecule type" value="Genomic_DNA"/>
</dbReference>
<name>A2GMZ8_TRIV3</name>
<dbReference type="InParanoid" id="A2GMZ8"/>
<dbReference type="RefSeq" id="XP_001294399.1">
    <property type="nucleotide sequence ID" value="XM_001294398.1"/>
</dbReference>
<dbReference type="KEGG" id="tva:4739093"/>
<evidence type="ECO:0000313" key="1">
    <source>
        <dbReference type="EMBL" id="EAX81469.1"/>
    </source>
</evidence>
<dbReference type="VEuPathDB" id="TrichDB:TVAG_097040"/>
<dbReference type="Proteomes" id="UP000001542">
    <property type="component" value="Unassembled WGS sequence"/>
</dbReference>
<dbReference type="VEuPathDB" id="TrichDB:TVAGG3_0097740"/>
<reference evidence="1" key="2">
    <citation type="journal article" date="2007" name="Science">
        <title>Draft genome sequence of the sexually transmitted pathogen Trichomonas vaginalis.</title>
        <authorList>
            <person name="Carlton J.M."/>
            <person name="Hirt R.P."/>
            <person name="Silva J.C."/>
            <person name="Delcher A.L."/>
            <person name="Schatz M."/>
            <person name="Zhao Q."/>
            <person name="Wortman J.R."/>
            <person name="Bidwell S.L."/>
            <person name="Alsmark U.C.M."/>
            <person name="Besteiro S."/>
            <person name="Sicheritz-Ponten T."/>
            <person name="Noel C.J."/>
            <person name="Dacks J.B."/>
            <person name="Foster P.G."/>
            <person name="Simillion C."/>
            <person name="Van de Peer Y."/>
            <person name="Miranda-Saavedra D."/>
            <person name="Barton G.J."/>
            <person name="Westrop G.D."/>
            <person name="Mueller S."/>
            <person name="Dessi D."/>
            <person name="Fiori P.L."/>
            <person name="Ren Q."/>
            <person name="Paulsen I."/>
            <person name="Zhang H."/>
            <person name="Bastida-Corcuera F.D."/>
            <person name="Simoes-Barbosa A."/>
            <person name="Brown M.T."/>
            <person name="Hayes R.D."/>
            <person name="Mukherjee M."/>
            <person name="Okumura C.Y."/>
            <person name="Schneider R."/>
            <person name="Smith A.J."/>
            <person name="Vanacova S."/>
            <person name="Villalvazo M."/>
            <person name="Haas B.J."/>
            <person name="Pertea M."/>
            <person name="Feldblyum T.V."/>
            <person name="Utterback T.R."/>
            <person name="Shu C.L."/>
            <person name="Osoegawa K."/>
            <person name="de Jong P.J."/>
            <person name="Hrdy I."/>
            <person name="Horvathova L."/>
            <person name="Zubacova Z."/>
            <person name="Dolezal P."/>
            <person name="Malik S.B."/>
            <person name="Logsdon J.M. Jr."/>
            <person name="Henze K."/>
            <person name="Gupta A."/>
            <person name="Wang C.C."/>
            <person name="Dunne R.L."/>
            <person name="Upcroft J.A."/>
            <person name="Upcroft P."/>
            <person name="White O."/>
            <person name="Salzberg S.L."/>
            <person name="Tang P."/>
            <person name="Chiu C.-H."/>
            <person name="Lee Y.-S."/>
            <person name="Embley T.M."/>
            <person name="Coombs G.H."/>
            <person name="Mottram J.C."/>
            <person name="Tachezy J."/>
            <person name="Fraser-Liggett C.M."/>
            <person name="Johnson P.J."/>
        </authorList>
    </citation>
    <scope>NUCLEOTIDE SEQUENCE [LARGE SCALE GENOMIC DNA]</scope>
    <source>
        <strain evidence="1">G3</strain>
    </source>
</reference>
<sequence length="68" mass="7721">MDIQKNGEVNFDSGNWLDQVDRTSFVQVVTPVEGNPIEINPIHESLQTATYIETPFESVSFLMGRKIH</sequence>
<protein>
    <submittedName>
        <fullName evidence="1">Uncharacterized protein</fullName>
    </submittedName>
</protein>
<evidence type="ECO:0000313" key="2">
    <source>
        <dbReference type="Proteomes" id="UP000001542"/>
    </source>
</evidence>
<organism evidence="1 2">
    <name type="scientific">Trichomonas vaginalis (strain ATCC PRA-98 / G3)</name>
    <dbReference type="NCBI Taxonomy" id="412133"/>
    <lineage>
        <taxon>Eukaryota</taxon>
        <taxon>Metamonada</taxon>
        <taxon>Parabasalia</taxon>
        <taxon>Trichomonadida</taxon>
        <taxon>Trichomonadidae</taxon>
        <taxon>Trichomonas</taxon>
    </lineage>
</organism>
<dbReference type="AlphaFoldDB" id="A2GMZ8"/>
<reference evidence="1" key="1">
    <citation type="submission" date="2006-10" db="EMBL/GenBank/DDBJ databases">
        <authorList>
            <person name="Amadeo P."/>
            <person name="Zhao Q."/>
            <person name="Wortman J."/>
            <person name="Fraser-Liggett C."/>
            <person name="Carlton J."/>
        </authorList>
    </citation>
    <scope>NUCLEOTIDE SEQUENCE</scope>
    <source>
        <strain evidence="1">G3</strain>
    </source>
</reference>
<keyword evidence="2" id="KW-1185">Reference proteome</keyword>
<proteinExistence type="predicted"/>